<evidence type="ECO:0000313" key="2">
    <source>
        <dbReference type="Proteomes" id="UP000887578"/>
    </source>
</evidence>
<dbReference type="Proteomes" id="UP000887578">
    <property type="component" value="Unplaced"/>
</dbReference>
<name>A0A914PTH5_9BILA</name>
<evidence type="ECO:0000256" key="1">
    <source>
        <dbReference type="SAM" id="Coils"/>
    </source>
</evidence>
<feature type="coiled-coil region" evidence="1">
    <location>
        <begin position="46"/>
        <end position="108"/>
    </location>
</feature>
<dbReference type="WBParaSite" id="PDA_v2.g18157.t1">
    <property type="protein sequence ID" value="PDA_v2.g18157.t1"/>
    <property type="gene ID" value="PDA_v2.g18157"/>
</dbReference>
<evidence type="ECO:0000313" key="3">
    <source>
        <dbReference type="WBParaSite" id="PDA_v2.g18157.t1"/>
    </source>
</evidence>
<keyword evidence="2" id="KW-1185">Reference proteome</keyword>
<feature type="coiled-coil region" evidence="1">
    <location>
        <begin position="132"/>
        <end position="166"/>
    </location>
</feature>
<reference evidence="3" key="1">
    <citation type="submission" date="2022-11" db="UniProtKB">
        <authorList>
            <consortium name="WormBaseParasite"/>
        </authorList>
    </citation>
    <scope>IDENTIFICATION</scope>
</reference>
<dbReference type="Gene3D" id="1.10.287.2610">
    <property type="match status" value="1"/>
</dbReference>
<dbReference type="AlphaFoldDB" id="A0A914PTH5"/>
<keyword evidence="1" id="KW-0175">Coiled coil</keyword>
<proteinExistence type="predicted"/>
<sequence length="426" mass="48695">MLYFLSILTFCQALITENAQLLKSNNGLKLTRDRLVHGIAQINVGDKDLQTENVQLKQENDELKASINDLVKKVSELVQTCEMKEAEKEALEQKVVDLEGLVSSYEAATAEGRPELPLLQEFSQQTEATQTFVDSRAELEQKDKVIANLEEKIRELTADKVQDEKTIATFKKMIEDQSKYVEKHEKLNNNGNLLPGNHVSRLPSIDHLPPGNSNKYIFLKDASNGTKLNLSLIQNKVLVVKRLLSTSDNMIWNAYSTFDDVNEKPVEVNIKDATFKLHLNGFLSIHKMFNSLLFSMLDSCSLIDVRLYYITINYSQFMKLFSSDTMKTVYLVSVVVKDENGQDMPMDKILHDISNIERLSFIFPRLAHVSADTFTRLPYFPKLRKVTFGNIPEHIDESVVIAFEKKYPSASCYHTYRSNSNYDRDN</sequence>
<accession>A0A914PTH5</accession>
<protein>
    <submittedName>
        <fullName evidence="3">Uncharacterized protein</fullName>
    </submittedName>
</protein>
<organism evidence="2 3">
    <name type="scientific">Panagrolaimus davidi</name>
    <dbReference type="NCBI Taxonomy" id="227884"/>
    <lineage>
        <taxon>Eukaryota</taxon>
        <taxon>Metazoa</taxon>
        <taxon>Ecdysozoa</taxon>
        <taxon>Nematoda</taxon>
        <taxon>Chromadorea</taxon>
        <taxon>Rhabditida</taxon>
        <taxon>Tylenchina</taxon>
        <taxon>Panagrolaimomorpha</taxon>
        <taxon>Panagrolaimoidea</taxon>
        <taxon>Panagrolaimidae</taxon>
        <taxon>Panagrolaimus</taxon>
    </lineage>
</organism>